<dbReference type="GO" id="GO:0005615">
    <property type="term" value="C:extracellular space"/>
    <property type="evidence" value="ECO:0007669"/>
    <property type="project" value="TreeGrafter"/>
</dbReference>
<feature type="region of interest" description="Disordered" evidence="9">
    <location>
        <begin position="20"/>
        <end position="45"/>
    </location>
</feature>
<evidence type="ECO:0000256" key="4">
    <source>
        <dbReference type="ARBA" id="ARBA00021479"/>
    </source>
</evidence>
<keyword evidence="6" id="KW-0597">Phosphoprotein</keyword>
<comment type="similarity">
    <text evidence="3">Belongs to the alpha-casein family.</text>
</comment>
<evidence type="ECO:0000256" key="5">
    <source>
        <dbReference type="ARBA" id="ARBA00022525"/>
    </source>
</evidence>
<keyword evidence="12" id="KW-1185">Reference proteome</keyword>
<reference evidence="11" key="3">
    <citation type="submission" date="2025-09" db="UniProtKB">
        <authorList>
            <consortium name="Ensembl"/>
        </authorList>
    </citation>
    <scope>IDENTIFICATION</scope>
    <source>
        <strain evidence="11">2N</strain>
    </source>
</reference>
<evidence type="ECO:0000313" key="11">
    <source>
        <dbReference type="Ensembl" id="ENSCPOP00000028967.1"/>
    </source>
</evidence>
<reference evidence="12" key="1">
    <citation type="journal article" date="2011" name="Nature">
        <title>A high-resolution map of human evolutionary constraint using 29 mammals.</title>
        <authorList>
            <person name="Lindblad-Toh K."/>
            <person name="Garber M."/>
            <person name="Zuk O."/>
            <person name="Lin M.F."/>
            <person name="Parker B.J."/>
            <person name="Washietl S."/>
            <person name="Kheradpour P."/>
            <person name="Ernst J."/>
            <person name="Jordan G."/>
            <person name="Mauceli E."/>
            <person name="Ward L.D."/>
            <person name="Lowe C.B."/>
            <person name="Holloway A.K."/>
            <person name="Clamp M."/>
            <person name="Gnerre S."/>
            <person name="Alfoldi J."/>
            <person name="Beal K."/>
            <person name="Chang J."/>
            <person name="Clawson H."/>
            <person name="Cuff J."/>
            <person name="Di Palma F."/>
            <person name="Fitzgerald S."/>
            <person name="Flicek P."/>
            <person name="Guttman M."/>
            <person name="Hubisz M.J."/>
            <person name="Jaffe D.B."/>
            <person name="Jungreis I."/>
            <person name="Kent W.J."/>
            <person name="Kostka D."/>
            <person name="Lara M."/>
            <person name="Martins A.L."/>
            <person name="Massingham T."/>
            <person name="Moltke I."/>
            <person name="Raney B.J."/>
            <person name="Rasmussen M.D."/>
            <person name="Robinson J."/>
            <person name="Stark A."/>
            <person name="Vilella A.J."/>
            <person name="Wen J."/>
            <person name="Xie X."/>
            <person name="Zody M.C."/>
            <person name="Baldwin J."/>
            <person name="Bloom T."/>
            <person name="Chin C.W."/>
            <person name="Heiman D."/>
            <person name="Nicol R."/>
            <person name="Nusbaum C."/>
            <person name="Young S."/>
            <person name="Wilkinson J."/>
            <person name="Worley K.C."/>
            <person name="Kovar C.L."/>
            <person name="Muzny D.M."/>
            <person name="Gibbs R.A."/>
            <person name="Cree A."/>
            <person name="Dihn H.H."/>
            <person name="Fowler G."/>
            <person name="Jhangiani S."/>
            <person name="Joshi V."/>
            <person name="Lee S."/>
            <person name="Lewis L.R."/>
            <person name="Nazareth L.V."/>
            <person name="Okwuonu G."/>
            <person name="Santibanez J."/>
            <person name="Warren W.C."/>
            <person name="Mardis E.R."/>
            <person name="Weinstock G.M."/>
            <person name="Wilson R.K."/>
            <person name="Delehaunty K."/>
            <person name="Dooling D."/>
            <person name="Fronik C."/>
            <person name="Fulton L."/>
            <person name="Fulton B."/>
            <person name="Graves T."/>
            <person name="Minx P."/>
            <person name="Sodergren E."/>
            <person name="Birney E."/>
            <person name="Margulies E.H."/>
            <person name="Herrero J."/>
            <person name="Green E.D."/>
            <person name="Haussler D."/>
            <person name="Siepel A."/>
            <person name="Goldman N."/>
            <person name="Pollard K.S."/>
            <person name="Pedersen J.S."/>
            <person name="Lander E.S."/>
            <person name="Kellis M."/>
        </authorList>
    </citation>
    <scope>NUCLEOTIDE SEQUENCE [LARGE SCALE GENOMIC DNA]</scope>
    <source>
        <strain evidence="12">2N</strain>
    </source>
</reference>
<accession>A0A286XTV9</accession>
<feature type="signal peptide" evidence="10">
    <location>
        <begin position="1"/>
        <end position="15"/>
    </location>
</feature>
<organism evidence="11 12">
    <name type="scientific">Cavia porcellus</name>
    <name type="common">Guinea pig</name>
    <dbReference type="NCBI Taxonomy" id="10141"/>
    <lineage>
        <taxon>Eukaryota</taxon>
        <taxon>Metazoa</taxon>
        <taxon>Chordata</taxon>
        <taxon>Craniata</taxon>
        <taxon>Vertebrata</taxon>
        <taxon>Euteleostomi</taxon>
        <taxon>Mammalia</taxon>
        <taxon>Eutheria</taxon>
        <taxon>Euarchontoglires</taxon>
        <taxon>Glires</taxon>
        <taxon>Rodentia</taxon>
        <taxon>Hystricomorpha</taxon>
        <taxon>Caviidae</taxon>
        <taxon>Cavia</taxon>
    </lineage>
</organism>
<sequence length="187" mass="21527">MKLLILTCLVAAAVAMPVSTGEDPKNLQTQRGGSSSSSSSEERLKEENIFKFDQQREASSISSSEQKHIPQEDALYQQALEQLSRLIKYHQLQMNVFCFIQEQFHRINEHNQAQVKEPMRVFNQLDAYPFAAWYYGPEVQYMSFLPFSSIPQPIFPEDAQNTEVMPEWVVSPSKSLHFDVLPKHAFK</sequence>
<dbReference type="PROSITE" id="PS00306">
    <property type="entry name" value="CASEIN_ALPHA_BETA"/>
    <property type="match status" value="1"/>
</dbReference>
<dbReference type="PANTHER" id="PTHR10240">
    <property type="entry name" value="ALPHA-S1-CASEIN"/>
    <property type="match status" value="1"/>
</dbReference>
<dbReference type="GeneTree" id="ENSGT00390000017378"/>
<proteinExistence type="inferred from homology"/>
<keyword evidence="7 10" id="KW-0732">Signal</keyword>
<reference evidence="11" key="2">
    <citation type="submission" date="2025-08" db="UniProtKB">
        <authorList>
            <consortium name="Ensembl"/>
        </authorList>
    </citation>
    <scope>IDENTIFICATION</scope>
    <source>
        <strain evidence="11">2N</strain>
    </source>
</reference>
<dbReference type="InterPro" id="IPR031305">
    <property type="entry name" value="Casein_CS"/>
</dbReference>
<evidence type="ECO:0000313" key="12">
    <source>
        <dbReference type="Proteomes" id="UP000005447"/>
    </source>
</evidence>
<comment type="subcellular location">
    <subcellularLocation>
        <location evidence="2">Secreted</location>
    </subcellularLocation>
</comment>
<dbReference type="GO" id="GO:1903494">
    <property type="term" value="P:response to dehydroepiandrosterone"/>
    <property type="evidence" value="ECO:0007669"/>
    <property type="project" value="TreeGrafter"/>
</dbReference>
<dbReference type="InterPro" id="IPR026999">
    <property type="entry name" value="Alpha-s1_casein"/>
</dbReference>
<feature type="chain" id="PRO_5012109107" description="Alpha-S1-casein" evidence="10">
    <location>
        <begin position="16"/>
        <end position="187"/>
    </location>
</feature>
<dbReference type="InParanoid" id="A0A286XTV9"/>
<dbReference type="VEuPathDB" id="HostDB:ENSCPOG00000030416"/>
<evidence type="ECO:0000256" key="8">
    <source>
        <dbReference type="ARBA" id="ARBA00022743"/>
    </source>
</evidence>
<dbReference type="GO" id="GO:0032570">
    <property type="term" value="P:response to progesterone"/>
    <property type="evidence" value="ECO:0007669"/>
    <property type="project" value="TreeGrafter"/>
</dbReference>
<dbReference type="EMBL" id="AAKN02040254">
    <property type="status" value="NOT_ANNOTATED_CDS"/>
    <property type="molecule type" value="Genomic_DNA"/>
</dbReference>
<comment type="function">
    <text evidence="1">Important role in the capacity of milk to transport calcium phosphate.</text>
</comment>
<evidence type="ECO:0000256" key="9">
    <source>
        <dbReference type="SAM" id="MobiDB-lite"/>
    </source>
</evidence>
<evidence type="ECO:0000256" key="7">
    <source>
        <dbReference type="ARBA" id="ARBA00022729"/>
    </source>
</evidence>
<keyword evidence="8" id="KW-0494">Milk protein</keyword>
<dbReference type="Ensembl" id="ENSCPOT00000031856.1">
    <property type="protein sequence ID" value="ENSCPOP00000028967.1"/>
    <property type="gene ID" value="ENSCPOG00000030416.1"/>
</dbReference>
<protein>
    <recommendedName>
        <fullName evidence="4">Alpha-S1-casein</fullName>
    </recommendedName>
</protein>
<evidence type="ECO:0000256" key="6">
    <source>
        <dbReference type="ARBA" id="ARBA00022553"/>
    </source>
</evidence>
<dbReference type="GO" id="GO:0032355">
    <property type="term" value="P:response to estradiol"/>
    <property type="evidence" value="ECO:0007669"/>
    <property type="project" value="TreeGrafter"/>
</dbReference>
<dbReference type="Proteomes" id="UP000005447">
    <property type="component" value="Unassembled WGS sequence"/>
</dbReference>
<dbReference type="GO" id="GO:1903496">
    <property type="term" value="P:response to 11-deoxycorticosterone"/>
    <property type="evidence" value="ECO:0007669"/>
    <property type="project" value="TreeGrafter"/>
</dbReference>
<evidence type="ECO:0000256" key="10">
    <source>
        <dbReference type="SAM" id="SignalP"/>
    </source>
</evidence>
<dbReference type="PANTHER" id="PTHR10240:SF0">
    <property type="entry name" value="ALPHA-S1-CASEIN"/>
    <property type="match status" value="1"/>
</dbReference>
<dbReference type="Bgee" id="ENSCPOG00000030416">
    <property type="expression patterns" value="Expressed in uterine cervix"/>
</dbReference>
<dbReference type="AlphaFoldDB" id="A0A286XTV9"/>
<keyword evidence="5" id="KW-0964">Secreted</keyword>
<evidence type="ECO:0000256" key="2">
    <source>
        <dbReference type="ARBA" id="ARBA00004613"/>
    </source>
</evidence>
<name>A0A286XTV9_CAVPO</name>
<evidence type="ECO:0000256" key="1">
    <source>
        <dbReference type="ARBA" id="ARBA00003383"/>
    </source>
</evidence>
<dbReference type="OMA" id="AYLPAPW"/>
<evidence type="ECO:0000256" key="3">
    <source>
        <dbReference type="ARBA" id="ARBA00010179"/>
    </source>
</evidence>